<dbReference type="VEuPathDB" id="FungiDB:BD410DRAFT_384884"/>
<protein>
    <submittedName>
        <fullName evidence="1">Uncharacterized protein</fullName>
    </submittedName>
</protein>
<organism evidence="1 2">
    <name type="scientific">Rickenella mellea</name>
    <dbReference type="NCBI Taxonomy" id="50990"/>
    <lineage>
        <taxon>Eukaryota</taxon>
        <taxon>Fungi</taxon>
        <taxon>Dikarya</taxon>
        <taxon>Basidiomycota</taxon>
        <taxon>Agaricomycotina</taxon>
        <taxon>Agaricomycetes</taxon>
        <taxon>Hymenochaetales</taxon>
        <taxon>Rickenellaceae</taxon>
        <taxon>Rickenella</taxon>
    </lineage>
</organism>
<gene>
    <name evidence="1" type="ORF">BD410DRAFT_384884</name>
</gene>
<reference evidence="1 2" key="1">
    <citation type="submission" date="2018-06" db="EMBL/GenBank/DDBJ databases">
        <title>A transcriptomic atlas of mushroom development highlights an independent origin of complex multicellularity.</title>
        <authorList>
            <consortium name="DOE Joint Genome Institute"/>
            <person name="Krizsan K."/>
            <person name="Almasi E."/>
            <person name="Merenyi Z."/>
            <person name="Sahu N."/>
            <person name="Viragh M."/>
            <person name="Koszo T."/>
            <person name="Mondo S."/>
            <person name="Kiss B."/>
            <person name="Balint B."/>
            <person name="Kues U."/>
            <person name="Barry K."/>
            <person name="Hegedus J.C."/>
            <person name="Henrissat B."/>
            <person name="Johnson J."/>
            <person name="Lipzen A."/>
            <person name="Ohm R."/>
            <person name="Nagy I."/>
            <person name="Pangilinan J."/>
            <person name="Yan J."/>
            <person name="Xiong Y."/>
            <person name="Grigoriev I.V."/>
            <person name="Hibbett D.S."/>
            <person name="Nagy L.G."/>
        </authorList>
    </citation>
    <scope>NUCLEOTIDE SEQUENCE [LARGE SCALE GENOMIC DNA]</scope>
    <source>
        <strain evidence="1 2">SZMC22713</strain>
    </source>
</reference>
<dbReference type="AlphaFoldDB" id="A0A4Y7PXR7"/>
<accession>A0A4Y7PXR7</accession>
<evidence type="ECO:0000313" key="1">
    <source>
        <dbReference type="EMBL" id="TDL20193.1"/>
    </source>
</evidence>
<evidence type="ECO:0000313" key="2">
    <source>
        <dbReference type="Proteomes" id="UP000294933"/>
    </source>
</evidence>
<keyword evidence="2" id="KW-1185">Reference proteome</keyword>
<dbReference type="OrthoDB" id="2946818at2759"/>
<dbReference type="Pfam" id="PF14223">
    <property type="entry name" value="Retrotran_gag_2"/>
    <property type="match status" value="1"/>
</dbReference>
<dbReference type="EMBL" id="ML170190">
    <property type="protein sequence ID" value="TDL20193.1"/>
    <property type="molecule type" value="Genomic_DNA"/>
</dbReference>
<dbReference type="Proteomes" id="UP000294933">
    <property type="component" value="Unassembled WGS sequence"/>
</dbReference>
<name>A0A4Y7PXR7_9AGAM</name>
<sequence>MSNGDESEEWDDLVKISDDGPNNNFAEFELKNKLTLEVFDLWKYIEGPLSDPPVIPTLVTPKTVHGINIRTNEPCTLVTFGNAEEVRHAELDAEPWFHGDACALSKILDSVPDHKTHVVRTAKYAKQAWEALCSYYKRSNSIRAASIKWDIKSYLCDSSMDVRLWLNDMQRMYGQICAMDLDCMTDREFAMAILDLMPLDSGWRYFIARLREETLEKEADGVKRRPSIPRPDILRKVCCRN</sequence>
<proteinExistence type="predicted"/>